<proteinExistence type="inferred from homology"/>
<feature type="transmembrane region" description="Helical" evidence="2">
    <location>
        <begin position="92"/>
        <end position="111"/>
    </location>
</feature>
<accession>Q319T0</accession>
<dbReference type="InterPro" id="IPR051203">
    <property type="entry name" value="Polysaccharide_Synthase-Rel"/>
</dbReference>
<evidence type="ECO:0000259" key="4">
    <source>
        <dbReference type="Pfam" id="PF17836"/>
    </source>
</evidence>
<feature type="transmembrane region" description="Helical" evidence="2">
    <location>
        <begin position="16"/>
        <end position="34"/>
    </location>
</feature>
<feature type="transmembrane region" description="Helical" evidence="2">
    <location>
        <begin position="55"/>
        <end position="72"/>
    </location>
</feature>
<dbReference type="EMBL" id="CP000111">
    <property type="protein sequence ID" value="ABB50365.1"/>
    <property type="molecule type" value="Genomic_DNA"/>
</dbReference>
<evidence type="ECO:0000259" key="3">
    <source>
        <dbReference type="Pfam" id="PF02719"/>
    </source>
</evidence>
<dbReference type="RefSeq" id="WP_011376851.1">
    <property type="nucleotide sequence ID" value="NC_007577.1"/>
</dbReference>
<organism evidence="5 6">
    <name type="scientific">Prochlorococcus marinus (strain MIT 9312)</name>
    <dbReference type="NCBI Taxonomy" id="74546"/>
    <lineage>
        <taxon>Bacteria</taxon>
        <taxon>Bacillati</taxon>
        <taxon>Cyanobacteriota</taxon>
        <taxon>Cyanophyceae</taxon>
        <taxon>Synechococcales</taxon>
        <taxon>Prochlorococcaceae</taxon>
        <taxon>Prochlorococcus</taxon>
    </lineage>
</organism>
<dbReference type="SUPFAM" id="SSF53335">
    <property type="entry name" value="S-adenosyl-L-methionine-dependent methyltransferases"/>
    <property type="match status" value="1"/>
</dbReference>
<comment type="similarity">
    <text evidence="1">Belongs to the polysaccharide synthase family.</text>
</comment>
<dbReference type="InterPro" id="IPR029063">
    <property type="entry name" value="SAM-dependent_MTases_sf"/>
</dbReference>
<keyword evidence="2" id="KW-0472">Membrane</keyword>
<dbReference type="AlphaFoldDB" id="Q319T0"/>
<dbReference type="eggNOG" id="COG1086">
    <property type="taxonomic scope" value="Bacteria"/>
</dbReference>
<dbReference type="Pfam" id="PF02719">
    <property type="entry name" value="Polysacc_synt_2"/>
    <property type="match status" value="1"/>
</dbReference>
<feature type="domain" description="Polysaccharide biosynthesis protein CapD-like" evidence="3">
    <location>
        <begin position="290"/>
        <end position="589"/>
    </location>
</feature>
<evidence type="ECO:0000313" key="5">
    <source>
        <dbReference type="EMBL" id="ABB50365.1"/>
    </source>
</evidence>
<dbReference type="CDD" id="cd05237">
    <property type="entry name" value="UDP_invert_4-6DH_SDR_e"/>
    <property type="match status" value="1"/>
</dbReference>
<gene>
    <name evidence="5" type="ordered locus">PMT9312_1306</name>
</gene>
<dbReference type="HOGENOM" id="CLU_013560_6_0_3"/>
<keyword evidence="2" id="KW-0812">Transmembrane</keyword>
<reference evidence="6" key="1">
    <citation type="submission" date="2005-07" db="EMBL/GenBank/DDBJ databases">
        <title>Complete sequence of Prochlorococcus marinus str. MIT 9312.</title>
        <authorList>
            <consortium name="US DOE Joint Genome Institute"/>
            <person name="Copeland A."/>
            <person name="Lucas S."/>
            <person name="Lapidus A."/>
            <person name="Barry K."/>
            <person name="Detter J.C."/>
            <person name="Glavina T."/>
            <person name="Hammon N."/>
            <person name="Israni S."/>
            <person name="Pitluck S."/>
            <person name="Thiel J."/>
            <person name="Schmutz J."/>
            <person name="Larimer F."/>
            <person name="Land M."/>
            <person name="Kyrpides N."/>
            <person name="Lykidis A."/>
            <person name="Richardson P."/>
        </authorList>
    </citation>
    <scope>NUCLEOTIDE SEQUENCE [LARGE SCALE GENOMIC DNA]</scope>
    <source>
        <strain evidence="6">MIT 9312</strain>
    </source>
</reference>
<dbReference type="STRING" id="74546.PMT9312_1306"/>
<feature type="transmembrane region" description="Helical" evidence="2">
    <location>
        <begin position="118"/>
        <end position="137"/>
    </location>
</feature>
<dbReference type="InterPro" id="IPR003869">
    <property type="entry name" value="Polysac_CapD-like"/>
</dbReference>
<dbReference type="Pfam" id="PF17836">
    <property type="entry name" value="PglD_N"/>
    <property type="match status" value="1"/>
</dbReference>
<name>Q319T0_PROM9</name>
<dbReference type="OrthoDB" id="9803111at2"/>
<dbReference type="SUPFAM" id="SSF51735">
    <property type="entry name" value="NAD(P)-binding Rossmann-fold domains"/>
    <property type="match status" value="1"/>
</dbReference>
<evidence type="ECO:0000313" key="6">
    <source>
        <dbReference type="Proteomes" id="UP000002715"/>
    </source>
</evidence>
<evidence type="ECO:0000256" key="1">
    <source>
        <dbReference type="ARBA" id="ARBA00007430"/>
    </source>
</evidence>
<dbReference type="KEGG" id="pmi:PMT9312_1306"/>
<protein>
    <submittedName>
        <fullName evidence="5">Nucleotide-diphosphate-sugar epimerase, membrane associated</fullName>
    </submittedName>
</protein>
<feature type="domain" description="PglD N-terminal" evidence="4">
    <location>
        <begin position="155"/>
        <end position="233"/>
    </location>
</feature>
<evidence type="ECO:0000256" key="2">
    <source>
        <dbReference type="SAM" id="Phobius"/>
    </source>
</evidence>
<dbReference type="Proteomes" id="UP000002715">
    <property type="component" value="Chromosome"/>
</dbReference>
<sequence length="635" mass="72181">MEFLKKIIKRLRLDSLLIPSIDFLLIYFACQLGIRYRNISYEIIRSDLRGFPDDYAWILWIAPFLGVFIFSLSNQYKSLFGLFTTKNIYKLFWYSLFFLIILAFIGQIFLFKIPDFKAWIVLYFIVVSATSFSRFIYKDTFQKRISLKSKNAKSIAIYGAGGAGRQLQASLRISNLYNVSFFIDDDSSYWYREINGIKIFPPECLKDKVKNIDQIFLAIPSLPPKKRKKILNSLQKFNIKISSIPSIKEITKQKSIIDSLKPIDVEDLLERDAVDPYIHLLSKDIKGAIICITGAGGSIGGELTRQIIELNPKKIILLDNCESNLYQITSAVEGLNFRSIKITPALGDCCNLEFLKNLFRKEKVDIVFHAAAYKHVPLVEINPINSINNNVFSTLNICIASKKLSLKKVLMISSDKAVRPTNIMGASKRLSEIIVQAFAHDAEKNSLNKKEKKTCFSMVRFGNVLSSSGSAVPLFIKQISSGGPVTLTHPQITRYFMTIKEASQLVIQSSAMAQGGEVFLLDMGKSICIKDLVIKLIKLSGLQLRDDSNPNGDIEIKITGLRPGEKLYEELLIDAQAEKTDHPLIFRAKEKFIPMDEIIPKLENLKKLINERNKDQILKTLNELVKEWQNQNELN</sequence>
<dbReference type="InterPro" id="IPR041561">
    <property type="entry name" value="PglD_N"/>
</dbReference>
<dbReference type="Gene3D" id="3.40.50.720">
    <property type="entry name" value="NAD(P)-binding Rossmann-like Domain"/>
    <property type="match status" value="2"/>
</dbReference>
<dbReference type="PANTHER" id="PTHR43318:SF1">
    <property type="entry name" value="POLYSACCHARIDE BIOSYNTHESIS PROTEIN EPSC-RELATED"/>
    <property type="match status" value="1"/>
</dbReference>
<dbReference type="InterPro" id="IPR036291">
    <property type="entry name" value="NAD(P)-bd_dom_sf"/>
</dbReference>
<dbReference type="PANTHER" id="PTHR43318">
    <property type="entry name" value="UDP-N-ACETYLGLUCOSAMINE 4,6-DEHYDRATASE"/>
    <property type="match status" value="1"/>
</dbReference>
<keyword evidence="2" id="KW-1133">Transmembrane helix</keyword>